<dbReference type="EMBL" id="UAUU01000011">
    <property type="protein sequence ID" value="SPZ93064.1"/>
    <property type="molecule type" value="Genomic_DNA"/>
</dbReference>
<dbReference type="RefSeq" id="WP_070567693.1">
    <property type="nucleotide sequence ID" value="NZ_CP068086.1"/>
</dbReference>
<dbReference type="Pfam" id="PF12706">
    <property type="entry name" value="Lactamase_B_2"/>
    <property type="match status" value="1"/>
</dbReference>
<gene>
    <name evidence="2" type="primary">phnP</name>
    <name evidence="2" type="ORF">NCTC11343_05001</name>
    <name evidence="3" type="ORF">SPHINGO8BC_90218</name>
</gene>
<reference evidence="2 4" key="1">
    <citation type="submission" date="2018-06" db="EMBL/GenBank/DDBJ databases">
        <authorList>
            <consortium name="Pathogen Informatics"/>
            <person name="Doyle S."/>
        </authorList>
    </citation>
    <scope>NUCLEOTIDE SEQUENCE [LARGE SCALE GENOMIC DNA]</scope>
    <source>
        <strain evidence="2 4">NCTC11343</strain>
    </source>
</reference>
<organism evidence="2 4">
    <name type="scientific">Sphingobacterium multivorum</name>
    <dbReference type="NCBI Taxonomy" id="28454"/>
    <lineage>
        <taxon>Bacteria</taxon>
        <taxon>Pseudomonadati</taxon>
        <taxon>Bacteroidota</taxon>
        <taxon>Sphingobacteriia</taxon>
        <taxon>Sphingobacteriales</taxon>
        <taxon>Sphingobacteriaceae</taxon>
        <taxon>Sphingobacterium</taxon>
    </lineage>
</organism>
<feature type="domain" description="Metallo-beta-lactamase" evidence="1">
    <location>
        <begin position="34"/>
        <end position="224"/>
    </location>
</feature>
<dbReference type="PANTHER" id="PTHR42663">
    <property type="entry name" value="HYDROLASE C777.06C-RELATED-RELATED"/>
    <property type="match status" value="1"/>
</dbReference>
<dbReference type="AlphaFoldDB" id="A0A2X2JH51"/>
<dbReference type="InterPro" id="IPR036866">
    <property type="entry name" value="RibonucZ/Hydroxyglut_hydro"/>
</dbReference>
<name>A0A2X2JH51_SPHMU</name>
<protein>
    <submittedName>
        <fullName evidence="3">MBL fold metallo-hydrolase</fullName>
    </submittedName>
    <submittedName>
        <fullName evidence="2">Putative hydrolase</fullName>
    </submittedName>
</protein>
<reference evidence="3 5" key="2">
    <citation type="submission" date="2019-10" db="EMBL/GenBank/DDBJ databases">
        <authorList>
            <person name="Karimi E."/>
        </authorList>
    </citation>
    <scope>NUCLEOTIDE SEQUENCE [LARGE SCALE GENOMIC DNA]</scope>
    <source>
        <strain evidence="3">Sphingobacterium sp. 8BC</strain>
    </source>
</reference>
<dbReference type="Proteomes" id="UP000432350">
    <property type="component" value="Unassembled WGS sequence"/>
</dbReference>
<dbReference type="SUPFAM" id="SSF56281">
    <property type="entry name" value="Metallo-hydrolase/oxidoreductase"/>
    <property type="match status" value="1"/>
</dbReference>
<evidence type="ECO:0000313" key="4">
    <source>
        <dbReference type="Proteomes" id="UP000251241"/>
    </source>
</evidence>
<dbReference type="EMBL" id="CABWMV010000028">
    <property type="protein sequence ID" value="VXD08053.1"/>
    <property type="molecule type" value="Genomic_DNA"/>
</dbReference>
<dbReference type="Proteomes" id="UP000251241">
    <property type="component" value="Unassembled WGS sequence"/>
</dbReference>
<dbReference type="Gene3D" id="3.60.15.10">
    <property type="entry name" value="Ribonuclease Z/Hydroxyacylglutathione hydrolase-like"/>
    <property type="match status" value="1"/>
</dbReference>
<evidence type="ECO:0000313" key="3">
    <source>
        <dbReference type="EMBL" id="VXD08053.1"/>
    </source>
</evidence>
<dbReference type="SMART" id="SM00849">
    <property type="entry name" value="Lactamase_B"/>
    <property type="match status" value="1"/>
</dbReference>
<dbReference type="GeneID" id="97179866"/>
<keyword evidence="2" id="KW-0378">Hydrolase</keyword>
<dbReference type="GO" id="GO:0016787">
    <property type="term" value="F:hydrolase activity"/>
    <property type="evidence" value="ECO:0007669"/>
    <property type="project" value="UniProtKB-KW"/>
</dbReference>
<accession>A0A654DZN6</accession>
<dbReference type="CDD" id="cd16279">
    <property type="entry name" value="metallo-hydrolase-like_MBL-fold"/>
    <property type="match status" value="1"/>
</dbReference>
<dbReference type="InterPro" id="IPR001279">
    <property type="entry name" value="Metallo-B-lactamas"/>
</dbReference>
<evidence type="ECO:0000313" key="5">
    <source>
        <dbReference type="Proteomes" id="UP000432350"/>
    </source>
</evidence>
<accession>A0A2X2JH51</accession>
<evidence type="ECO:0000259" key="1">
    <source>
        <dbReference type="SMART" id="SM00849"/>
    </source>
</evidence>
<sequence length="255" mass="29167">MRITFLGTGTSQGVPVIACQCQVCQSEDKRDKRLRSSILIEYNQHTLVVDTGPDFRYQMLREKVMHLDAVLMTHSHKDHIAGLDDVRAFNYQQHSSISIYGTEALHEALKREFYYAFTEIKYPGAPRLDLEEIKAGVPLSLFGKEIMPIEVLHYKMPVLGFRIGDFAYITDAKFISDESRKLLEGVKILVVNALQKESHISHLTLEEAIEFADDIHADKTYFTHIGHRMGLHEVVSGELPENMFLAYDRLQLDIT</sequence>
<dbReference type="PANTHER" id="PTHR42663:SF6">
    <property type="entry name" value="HYDROLASE C777.06C-RELATED"/>
    <property type="match status" value="1"/>
</dbReference>
<proteinExistence type="predicted"/>
<evidence type="ECO:0000313" key="2">
    <source>
        <dbReference type="EMBL" id="SPZ93064.1"/>
    </source>
</evidence>